<dbReference type="EC" id="6.2.1.44" evidence="4"/>
<dbReference type="PANTHER" id="PTHR24096">
    <property type="entry name" value="LONG-CHAIN-FATTY-ACID--COA LIGASE"/>
    <property type="match status" value="1"/>
</dbReference>
<evidence type="ECO:0000256" key="2">
    <source>
        <dbReference type="ARBA" id="ARBA00022598"/>
    </source>
</evidence>
<dbReference type="Gene3D" id="3.40.50.12780">
    <property type="entry name" value="N-terminal domain of ligase-like"/>
    <property type="match status" value="1"/>
</dbReference>
<reference evidence="8" key="1">
    <citation type="submission" date="2023-01" db="EMBL/GenBank/DDBJ databases">
        <title>The genome sequence of Kordiimonadaceae bacterium 6D33.</title>
        <authorList>
            <person name="Liu Y."/>
        </authorList>
    </citation>
    <scope>NUCLEOTIDE SEQUENCE</scope>
    <source>
        <strain evidence="8">6D33</strain>
    </source>
</reference>
<dbReference type="FunFam" id="3.30.300.30:FF:000008">
    <property type="entry name" value="2,3-dihydroxybenzoate-AMP ligase"/>
    <property type="match status" value="1"/>
</dbReference>
<evidence type="ECO:0000256" key="4">
    <source>
        <dbReference type="ARBA" id="ARBA00066616"/>
    </source>
</evidence>
<evidence type="ECO:0000256" key="3">
    <source>
        <dbReference type="ARBA" id="ARBA00051915"/>
    </source>
</evidence>
<dbReference type="Pfam" id="PF13193">
    <property type="entry name" value="AMP-binding_C"/>
    <property type="match status" value="1"/>
</dbReference>
<evidence type="ECO:0000259" key="7">
    <source>
        <dbReference type="Pfam" id="PF13193"/>
    </source>
</evidence>
<evidence type="ECO:0000256" key="1">
    <source>
        <dbReference type="ARBA" id="ARBA00006432"/>
    </source>
</evidence>
<dbReference type="PANTHER" id="PTHR24096:SF149">
    <property type="entry name" value="AMP-BINDING DOMAIN-CONTAINING PROTEIN-RELATED"/>
    <property type="match status" value="1"/>
</dbReference>
<dbReference type="CDD" id="cd05936">
    <property type="entry name" value="FC-FACS_FadD_like"/>
    <property type="match status" value="1"/>
</dbReference>
<dbReference type="RefSeq" id="WP_289501972.1">
    <property type="nucleotide sequence ID" value="NZ_CP116805.1"/>
</dbReference>
<dbReference type="Pfam" id="PF00501">
    <property type="entry name" value="AMP-binding"/>
    <property type="match status" value="1"/>
</dbReference>
<dbReference type="Proteomes" id="UP001217500">
    <property type="component" value="Chromosome"/>
</dbReference>
<keyword evidence="2" id="KW-0436">Ligase</keyword>
<dbReference type="GO" id="GO:0016405">
    <property type="term" value="F:CoA-ligase activity"/>
    <property type="evidence" value="ECO:0007669"/>
    <property type="project" value="TreeGrafter"/>
</dbReference>
<dbReference type="InterPro" id="IPR045851">
    <property type="entry name" value="AMP-bd_C_sf"/>
</dbReference>
<dbReference type="InterPro" id="IPR020845">
    <property type="entry name" value="AMP-binding_CS"/>
</dbReference>
<sequence length="565" mass="61525">MYTDGTVFGEADLLAGHLGDFIDLCVDMHGDNDAFTCVLPTGHHATLTHRQLGKYSDAVAAYLRDGLGLNQGDVVAIQAPNVLGYPVLAFGIMKAGLTVTNVNPLYTVEEAQHQLKDSHAKVLFVIDLFGDRVKGSIDGTEVRHVYKLSLLDFFPQPTRAILGFALKHIKKLVPPFSVKSEGTLMDVVKEGRRLLDAGAEPKFYREGRGLNDIAFYQYTGGTTGRSKGAALTHRNVIANMSQSSKRSAGLIAENDSMLLVLPLYHVYALAVGAMASMHNGVHVVLVPVPRPIVNLKHAFEKFDITVMPGVNTLFLGLMQEGWFRENPPKTLRMCFAGAAPLQPATAQAWTDLTGAPIYEGYGLTEGTCIVTSTPFTEQPRPGSCGKPMPGTVLRIVGEDGRDLPPGEPGELWIKGPQVMLGYLNAPEATAAILADGWLRTGDIAKVDDEGYLYIVDRLKDMVIVSGFNVFPTDIESVLTRHSRINDAAVVGVPDHETGERVVAYVVPGDNELTPEEVRDYCREHLTGYKVPKSVVLIDELPKSPVGKVLRRELRDRARIDFASVA</sequence>
<protein>
    <recommendedName>
        <fullName evidence="5">3-methylmercaptopropionyl-CoA ligase</fullName>
        <ecNumber evidence="4">6.2.1.44</ecNumber>
    </recommendedName>
</protein>
<dbReference type="KEGG" id="gso:PH603_08940"/>
<comment type="catalytic activity">
    <reaction evidence="3">
        <text>3-(methylsulfanyl)propanoate + ATP + CoA = 3-(methylsulfanyl)propanoyl-CoA + AMP + diphosphate</text>
        <dbReference type="Rhea" id="RHEA:43052"/>
        <dbReference type="ChEBI" id="CHEBI:30616"/>
        <dbReference type="ChEBI" id="CHEBI:33019"/>
        <dbReference type="ChEBI" id="CHEBI:49016"/>
        <dbReference type="ChEBI" id="CHEBI:57287"/>
        <dbReference type="ChEBI" id="CHEBI:82815"/>
        <dbReference type="ChEBI" id="CHEBI:456215"/>
        <dbReference type="EC" id="6.2.1.44"/>
    </reaction>
    <physiologicalReaction direction="left-to-right" evidence="3">
        <dbReference type="Rhea" id="RHEA:43053"/>
    </physiologicalReaction>
</comment>
<dbReference type="Gene3D" id="3.30.300.30">
    <property type="match status" value="1"/>
</dbReference>
<organism evidence="8 9">
    <name type="scientific">Gimibacter soli</name>
    <dbReference type="NCBI Taxonomy" id="3024400"/>
    <lineage>
        <taxon>Bacteria</taxon>
        <taxon>Pseudomonadati</taxon>
        <taxon>Pseudomonadota</taxon>
        <taxon>Alphaproteobacteria</taxon>
        <taxon>Kordiimonadales</taxon>
        <taxon>Temperatibacteraceae</taxon>
        <taxon>Gimibacter</taxon>
    </lineage>
</organism>
<dbReference type="InterPro" id="IPR025110">
    <property type="entry name" value="AMP-bd_C"/>
</dbReference>
<evidence type="ECO:0000313" key="9">
    <source>
        <dbReference type="Proteomes" id="UP001217500"/>
    </source>
</evidence>
<feature type="domain" description="AMP-dependent synthetase/ligase" evidence="6">
    <location>
        <begin position="28"/>
        <end position="423"/>
    </location>
</feature>
<comment type="similarity">
    <text evidence="1">Belongs to the ATP-dependent AMP-binding enzyme family.</text>
</comment>
<proteinExistence type="inferred from homology"/>
<dbReference type="SUPFAM" id="SSF56801">
    <property type="entry name" value="Acetyl-CoA synthetase-like"/>
    <property type="match status" value="1"/>
</dbReference>
<dbReference type="PROSITE" id="PS00455">
    <property type="entry name" value="AMP_BINDING"/>
    <property type="match status" value="1"/>
</dbReference>
<keyword evidence="9" id="KW-1185">Reference proteome</keyword>
<feature type="domain" description="AMP-binding enzyme C-terminal" evidence="7">
    <location>
        <begin position="474"/>
        <end position="547"/>
    </location>
</feature>
<evidence type="ECO:0000259" key="6">
    <source>
        <dbReference type="Pfam" id="PF00501"/>
    </source>
</evidence>
<gene>
    <name evidence="8" type="ORF">PH603_08940</name>
</gene>
<evidence type="ECO:0000256" key="5">
    <source>
        <dbReference type="ARBA" id="ARBA00067668"/>
    </source>
</evidence>
<dbReference type="InterPro" id="IPR042099">
    <property type="entry name" value="ANL_N_sf"/>
</dbReference>
<evidence type="ECO:0000313" key="8">
    <source>
        <dbReference type="EMBL" id="WCL52662.1"/>
    </source>
</evidence>
<dbReference type="InterPro" id="IPR000873">
    <property type="entry name" value="AMP-dep_synth/lig_dom"/>
</dbReference>
<dbReference type="EMBL" id="CP116805">
    <property type="protein sequence ID" value="WCL52662.1"/>
    <property type="molecule type" value="Genomic_DNA"/>
</dbReference>
<dbReference type="AlphaFoldDB" id="A0AAE9XKL4"/>
<accession>A0AAE9XKL4</accession>
<name>A0AAE9XKL4_9PROT</name>